<dbReference type="InterPro" id="IPR038714">
    <property type="entry name" value="YfeY-like_sf"/>
</dbReference>
<dbReference type="Pfam" id="PF06572">
    <property type="entry name" value="DUF1131"/>
    <property type="match status" value="1"/>
</dbReference>
<feature type="signal peptide" evidence="1">
    <location>
        <begin position="1"/>
        <end position="18"/>
    </location>
</feature>
<sequence length="195" mass="20627">MRLSLAGFSCLMALSLAACTPTIDDDGPLQIARTSNVTLVQITPAGVGGINADTTYGEKPIAAALPGFTTSGTQTAEEDSTEWVVAAFNSDGFQVLQVFKGSNGKVRAVHGVTHHLTGPNGERIGMTFAEIGTSRGDCRDGRNLWRGMAICKAKGTDNIQLVYAIPGYDGPFDQLPPQGELRGAMLQRIIWTAKS</sequence>
<evidence type="ECO:0000313" key="3">
    <source>
        <dbReference type="Proteomes" id="UP000186002"/>
    </source>
</evidence>
<keyword evidence="3" id="KW-1185">Reference proteome</keyword>
<evidence type="ECO:0000256" key="1">
    <source>
        <dbReference type="SAM" id="SignalP"/>
    </source>
</evidence>
<gene>
    <name evidence="2" type="ORF">SAMN05444272_1030</name>
</gene>
<dbReference type="RefSeq" id="WP_073009627.1">
    <property type="nucleotide sequence ID" value="NZ_FRBW01000001.1"/>
</dbReference>
<accession>A0A1M7C003</accession>
<dbReference type="Proteomes" id="UP000186002">
    <property type="component" value="Unassembled WGS sequence"/>
</dbReference>
<proteinExistence type="predicted"/>
<dbReference type="AlphaFoldDB" id="A0A1M7C003"/>
<dbReference type="EMBL" id="FRBW01000001">
    <property type="protein sequence ID" value="SHL60628.1"/>
    <property type="molecule type" value="Genomic_DNA"/>
</dbReference>
<dbReference type="InterPro" id="IPR010938">
    <property type="entry name" value="DUF1131"/>
</dbReference>
<dbReference type="OrthoDB" id="7845475at2"/>
<reference evidence="2 3" key="1">
    <citation type="submission" date="2016-11" db="EMBL/GenBank/DDBJ databases">
        <authorList>
            <person name="Jaros S."/>
            <person name="Januszkiewicz K."/>
            <person name="Wedrychowicz H."/>
        </authorList>
    </citation>
    <scope>NUCLEOTIDE SEQUENCE [LARGE SCALE GENOMIC DNA]</scope>
    <source>
        <strain evidence="2 3">DSM 22153</strain>
    </source>
</reference>
<evidence type="ECO:0008006" key="4">
    <source>
        <dbReference type="Google" id="ProtNLM"/>
    </source>
</evidence>
<protein>
    <recommendedName>
        <fullName evidence="4">DUF1131 family protein</fullName>
    </recommendedName>
</protein>
<feature type="chain" id="PRO_5012455211" description="DUF1131 family protein" evidence="1">
    <location>
        <begin position="19"/>
        <end position="195"/>
    </location>
</feature>
<organism evidence="2 3">
    <name type="scientific">Roseibium suaedae</name>
    <dbReference type="NCBI Taxonomy" id="735517"/>
    <lineage>
        <taxon>Bacteria</taxon>
        <taxon>Pseudomonadati</taxon>
        <taxon>Pseudomonadota</taxon>
        <taxon>Alphaproteobacteria</taxon>
        <taxon>Hyphomicrobiales</taxon>
        <taxon>Stappiaceae</taxon>
        <taxon>Roseibium</taxon>
    </lineage>
</organism>
<dbReference type="PROSITE" id="PS51257">
    <property type="entry name" value="PROKAR_LIPOPROTEIN"/>
    <property type="match status" value="1"/>
</dbReference>
<name>A0A1M7C003_9HYPH</name>
<keyword evidence="1" id="KW-0732">Signal</keyword>
<evidence type="ECO:0000313" key="2">
    <source>
        <dbReference type="EMBL" id="SHL60628.1"/>
    </source>
</evidence>
<dbReference type="Gene3D" id="2.60.460.10">
    <property type="entry name" value="protein yfey like domain"/>
    <property type="match status" value="1"/>
</dbReference>